<dbReference type="InterPro" id="IPR056495">
    <property type="entry name" value="LIS_MGM1"/>
</dbReference>
<dbReference type="Proteomes" id="UP000650833">
    <property type="component" value="Unassembled WGS sequence"/>
</dbReference>
<dbReference type="InterPro" id="IPR036638">
    <property type="entry name" value="HLH_DNA-bd_sf"/>
</dbReference>
<evidence type="ECO:0000256" key="5">
    <source>
        <dbReference type="ARBA" id="ARBA00022723"/>
    </source>
</evidence>
<evidence type="ECO:0000259" key="20">
    <source>
        <dbReference type="PROSITE" id="PS51718"/>
    </source>
</evidence>
<dbReference type="InterPro" id="IPR000375">
    <property type="entry name" value="Dynamin_stalk"/>
</dbReference>
<dbReference type="InterPro" id="IPR030381">
    <property type="entry name" value="G_DYNAMIN_dom"/>
</dbReference>
<evidence type="ECO:0000256" key="10">
    <source>
        <dbReference type="ARBA" id="ARBA00022946"/>
    </source>
</evidence>
<evidence type="ECO:0000259" key="19">
    <source>
        <dbReference type="PROSITE" id="PS51388"/>
    </source>
</evidence>
<evidence type="ECO:0000259" key="18">
    <source>
        <dbReference type="PROSITE" id="PS50888"/>
    </source>
</evidence>
<dbReference type="GO" id="GO:0046983">
    <property type="term" value="F:protein dimerization activity"/>
    <property type="evidence" value="ECO:0007669"/>
    <property type="project" value="InterPro"/>
</dbReference>
<evidence type="ECO:0000256" key="11">
    <source>
        <dbReference type="ARBA" id="ARBA00022989"/>
    </source>
</evidence>
<dbReference type="GO" id="GO:0005758">
    <property type="term" value="C:mitochondrial intermembrane space"/>
    <property type="evidence" value="ECO:0007669"/>
    <property type="project" value="UniProtKB-SubCell"/>
</dbReference>
<keyword evidence="22" id="KW-1185">Reference proteome</keyword>
<dbReference type="Pfam" id="PF00350">
    <property type="entry name" value="Dynamin_N"/>
    <property type="match status" value="1"/>
</dbReference>
<keyword evidence="9" id="KW-0460">Magnesium</keyword>
<dbReference type="GO" id="GO:0005525">
    <property type="term" value="F:GTP binding"/>
    <property type="evidence" value="ECO:0007669"/>
    <property type="project" value="UniProtKB-KW"/>
</dbReference>
<evidence type="ECO:0000256" key="4">
    <source>
        <dbReference type="ARBA" id="ARBA00022692"/>
    </source>
</evidence>
<dbReference type="PANTHER" id="PTHR11566">
    <property type="entry name" value="DYNAMIN"/>
    <property type="match status" value="1"/>
</dbReference>
<dbReference type="PROSITE" id="PS51718">
    <property type="entry name" value="G_DYNAMIN_2"/>
    <property type="match status" value="1"/>
</dbReference>
<protein>
    <recommendedName>
        <fullName evidence="3">dynamin GTPase</fullName>
        <ecNumber evidence="3">3.6.5.5</ecNumber>
    </recommendedName>
</protein>
<dbReference type="GO" id="GO:0005886">
    <property type="term" value="C:plasma membrane"/>
    <property type="evidence" value="ECO:0007669"/>
    <property type="project" value="TreeGrafter"/>
</dbReference>
<name>A0A8H7QH92_9FUNG</name>
<comment type="caution">
    <text evidence="21">The sequence shown here is derived from an EMBL/GenBank/DDBJ whole genome shotgun (WGS) entry which is preliminary data.</text>
</comment>
<dbReference type="InterPro" id="IPR001401">
    <property type="entry name" value="Dynamin_GTPase"/>
</dbReference>
<dbReference type="PANTHER" id="PTHR11566:SF212">
    <property type="entry name" value="DYNAMIN"/>
    <property type="match status" value="1"/>
</dbReference>
<dbReference type="GO" id="GO:0031623">
    <property type="term" value="P:receptor internalization"/>
    <property type="evidence" value="ECO:0007669"/>
    <property type="project" value="TreeGrafter"/>
</dbReference>
<dbReference type="Pfam" id="PF01031">
    <property type="entry name" value="Dynamin_M"/>
    <property type="match status" value="1"/>
</dbReference>
<gene>
    <name evidence="21" type="ORF">INT46_008924</name>
</gene>
<dbReference type="GO" id="GO:0061024">
    <property type="term" value="P:membrane organization"/>
    <property type="evidence" value="ECO:0007669"/>
    <property type="project" value="UniProtKB-ARBA"/>
</dbReference>
<evidence type="ECO:0000256" key="12">
    <source>
        <dbReference type="ARBA" id="ARBA00023128"/>
    </source>
</evidence>
<dbReference type="PROSITE" id="PS51388">
    <property type="entry name" value="GED"/>
    <property type="match status" value="1"/>
</dbReference>
<feature type="domain" description="GED" evidence="19">
    <location>
        <begin position="720"/>
        <end position="813"/>
    </location>
</feature>
<dbReference type="InterPro" id="IPR027417">
    <property type="entry name" value="P-loop_NTPase"/>
</dbReference>
<feature type="compositionally biased region" description="Gly residues" evidence="17">
    <location>
        <begin position="75"/>
        <end position="90"/>
    </location>
</feature>
<dbReference type="OrthoDB" id="5061070at2759"/>
<comment type="catalytic activity">
    <reaction evidence="16">
        <text>GTP + H2O = GDP + phosphate + H(+)</text>
        <dbReference type="Rhea" id="RHEA:19669"/>
        <dbReference type="ChEBI" id="CHEBI:15377"/>
        <dbReference type="ChEBI" id="CHEBI:15378"/>
        <dbReference type="ChEBI" id="CHEBI:37565"/>
        <dbReference type="ChEBI" id="CHEBI:43474"/>
        <dbReference type="ChEBI" id="CHEBI:58189"/>
        <dbReference type="EC" id="3.6.5.5"/>
    </reaction>
</comment>
<feature type="domain" description="Dynamin-type G" evidence="20">
    <location>
        <begin position="169"/>
        <end position="428"/>
    </location>
</feature>
<keyword evidence="10" id="KW-0809">Transit peptide</keyword>
<feature type="region of interest" description="Disordered" evidence="17">
    <location>
        <begin position="109"/>
        <end position="137"/>
    </location>
</feature>
<reference evidence="21" key="1">
    <citation type="submission" date="2020-12" db="EMBL/GenBank/DDBJ databases">
        <title>Metabolic potential, ecology and presence of endohyphal bacteria is reflected in genomic diversity of Mucoromycotina.</title>
        <authorList>
            <person name="Muszewska A."/>
            <person name="Okrasinska A."/>
            <person name="Steczkiewicz K."/>
            <person name="Drgas O."/>
            <person name="Orlowska M."/>
            <person name="Perlinska-Lenart U."/>
            <person name="Aleksandrzak-Piekarczyk T."/>
            <person name="Szatraj K."/>
            <person name="Zielenkiewicz U."/>
            <person name="Pilsyk S."/>
            <person name="Malc E."/>
            <person name="Mieczkowski P."/>
            <person name="Kruszewska J.S."/>
            <person name="Biernat P."/>
            <person name="Pawlowska J."/>
        </authorList>
    </citation>
    <scope>NUCLEOTIDE SEQUENCE</scope>
    <source>
        <strain evidence="21">CBS 226.32</strain>
    </source>
</reference>
<dbReference type="GO" id="GO:0005743">
    <property type="term" value="C:mitochondrial inner membrane"/>
    <property type="evidence" value="ECO:0007669"/>
    <property type="project" value="UniProtKB-SubCell"/>
</dbReference>
<dbReference type="SUPFAM" id="SSF47459">
    <property type="entry name" value="HLH, helix-loop-helix DNA-binding domain"/>
    <property type="match status" value="1"/>
</dbReference>
<evidence type="ECO:0000256" key="3">
    <source>
        <dbReference type="ARBA" id="ARBA00011980"/>
    </source>
</evidence>
<feature type="region of interest" description="Disordered" evidence="17">
    <location>
        <begin position="1088"/>
        <end position="1115"/>
    </location>
</feature>
<evidence type="ECO:0000256" key="7">
    <source>
        <dbReference type="ARBA" id="ARBA00022792"/>
    </source>
</evidence>
<dbReference type="Pfam" id="PF24550">
    <property type="entry name" value="LIS_MGM1"/>
    <property type="match status" value="1"/>
</dbReference>
<keyword evidence="4" id="KW-0812">Transmembrane</keyword>
<feature type="compositionally biased region" description="Low complexity" evidence="17">
    <location>
        <begin position="1102"/>
        <end position="1113"/>
    </location>
</feature>
<evidence type="ECO:0000313" key="21">
    <source>
        <dbReference type="EMBL" id="KAG2192387.1"/>
    </source>
</evidence>
<dbReference type="EC" id="3.6.5.5" evidence="3"/>
<dbReference type="SUPFAM" id="SSF52540">
    <property type="entry name" value="P-loop containing nucleoside triphosphate hydrolases"/>
    <property type="match status" value="1"/>
</dbReference>
<feature type="domain" description="BHLH" evidence="18">
    <location>
        <begin position="1142"/>
        <end position="1212"/>
    </location>
</feature>
<dbReference type="InterPro" id="IPR011598">
    <property type="entry name" value="bHLH_dom"/>
</dbReference>
<evidence type="ECO:0000256" key="17">
    <source>
        <dbReference type="SAM" id="MobiDB-lite"/>
    </source>
</evidence>
<dbReference type="InterPro" id="IPR045063">
    <property type="entry name" value="Dynamin_N"/>
</dbReference>
<keyword evidence="14" id="KW-0472">Membrane</keyword>
<sequence>MANKSKGFVQGSLNSVESFFQKAQASVEGLNLSIPEIHLRLPQSIRNLLLTKSSKVEESKILNQKSTKADNKQQSGGGGDGGNNGNGGNEGNSAAAAAAVAAATGFTLYSNDDEDNDEEEENDAVEKSRNKKKKKNDYGISAQDEQLMMLTKKLIEIRSILMSIDHNETLKLPSIVVIGSQSSGKSSVLEAIVGHEFLPKRPIELTLIHTPNQEEEYGEFPDLGLGKIFDFKKIQKTLVDLNLAVSETECVSDKPIELRIHSPNVPDLTLIDLPGYIQISNRNQPETLKNKIEDLCEKYIRGPNIILAVCSANVDLANSPALKASRKWDPLGLRTIGVITKMDLVPPQVGAAILRNTDYPLHLGYIGVVCKAPENITDGNMTRALIKSEESFFRSHLIFNQRDIQVGTSTLRHKLMNVLEQSMGKSLYSIVDAVQRELEEARYQFKVQYNDRRVTAESYVAETMDCLKHDFKDFANNFGKPQVRHEVRTMLEQRVLDICAEQYWCDPKIAELPKASLEDIYWLYKVDFASAALTKSGIGRSTTQLVVDVLMNNMERLANAESFSCHPETRKQIMKFTSEILRTKFLATSDQVENTIKPYKFEVEVTDSEWNDGVKRSINLLEKELEMCDEMANSIKNSVGKKKLKSVINYVLDSEKEESRRQERIEDRIEQDDEEEEEVVKSFYNPKLLEKAKDAIYLRDRAMILKYRIAALKSRQCKSSENKQYCPEAFLNVIAEKLTYTAVMFIQVELLNEFFFQFPREVDNRLVYEMDRRQIQQFARENPPIQKHLELQERKMKLEEVMDKLNYLVKRQADRQSSIFIMDSTGNNSANEQQQHQQDLLNQLQYDLLSFDGLQFLSNDYDSNGSNVVNSDISFLPQNSLSTPLPTPNYCTPLIHPHAEELEEFLTPLVSPAIMPSYNDVYQFLDPPNEQYFTPLSSPALLPNVDSSNTDIPSTHVNSLQDPAVLAQQLAQIEAKQLKLREQMKLSPVVSPTYRKSPLAMFSNRHQAPPSPLPFSNNNKKRPSLRQKIALASPQLHSTQNHHINLPTTPATPGSLMKMSHHLSQMPLPSPTQERELVDIMPSLPPSAIESPSTFKKRKLAPSSPITTSSPRSLKPLISPFLQPDLRNSSLINQIQTPGIENRRSAHKVAEQKRRDTLKQSFDSLRKEIIDVLVKDSDKRNEKTVREEKEKEVKLMSKVLLLQHSYEYIVRLKTDSRLKDDKISNMQKEIDRLKELTQKIKE</sequence>
<keyword evidence="11" id="KW-1133">Transmembrane helix</keyword>
<dbReference type="SMART" id="SM00053">
    <property type="entry name" value="DYNc"/>
    <property type="match status" value="1"/>
</dbReference>
<dbReference type="CDD" id="cd08771">
    <property type="entry name" value="DLP_1"/>
    <property type="match status" value="1"/>
</dbReference>
<organism evidence="21 22">
    <name type="scientific">Mucor plumbeus</name>
    <dbReference type="NCBI Taxonomy" id="97098"/>
    <lineage>
        <taxon>Eukaryota</taxon>
        <taxon>Fungi</taxon>
        <taxon>Fungi incertae sedis</taxon>
        <taxon>Mucoromycota</taxon>
        <taxon>Mucoromycotina</taxon>
        <taxon>Mucoromycetes</taxon>
        <taxon>Mucorales</taxon>
        <taxon>Mucorineae</taxon>
        <taxon>Mucoraceae</taxon>
        <taxon>Mucor</taxon>
    </lineage>
</organism>
<dbReference type="Pfam" id="PF00010">
    <property type="entry name" value="HLH"/>
    <property type="match status" value="1"/>
</dbReference>
<evidence type="ECO:0000256" key="13">
    <source>
        <dbReference type="ARBA" id="ARBA00023134"/>
    </source>
</evidence>
<evidence type="ECO:0000256" key="16">
    <source>
        <dbReference type="ARBA" id="ARBA00048040"/>
    </source>
</evidence>
<dbReference type="GO" id="GO:0046872">
    <property type="term" value="F:metal ion binding"/>
    <property type="evidence" value="ECO:0007669"/>
    <property type="project" value="UniProtKB-KW"/>
</dbReference>
<evidence type="ECO:0000256" key="1">
    <source>
        <dbReference type="ARBA" id="ARBA00004273"/>
    </source>
</evidence>
<keyword evidence="8" id="KW-0378">Hydrolase</keyword>
<evidence type="ECO:0000256" key="9">
    <source>
        <dbReference type="ARBA" id="ARBA00022842"/>
    </source>
</evidence>
<dbReference type="EMBL" id="JAEPRC010000732">
    <property type="protein sequence ID" value="KAG2192387.1"/>
    <property type="molecule type" value="Genomic_DNA"/>
</dbReference>
<dbReference type="PROSITE" id="PS50888">
    <property type="entry name" value="BHLH"/>
    <property type="match status" value="1"/>
</dbReference>
<dbReference type="AlphaFoldDB" id="A0A8H7QH92"/>
<evidence type="ECO:0000256" key="14">
    <source>
        <dbReference type="ARBA" id="ARBA00023136"/>
    </source>
</evidence>
<evidence type="ECO:0000313" key="22">
    <source>
        <dbReference type="Proteomes" id="UP000650833"/>
    </source>
</evidence>
<keyword evidence="13" id="KW-0342">GTP-binding</keyword>
<keyword evidence="7" id="KW-0999">Mitochondrion inner membrane</keyword>
<feature type="region of interest" description="Disordered" evidence="17">
    <location>
        <begin position="61"/>
        <end position="96"/>
    </location>
</feature>
<dbReference type="Gene3D" id="4.10.280.10">
    <property type="entry name" value="Helix-loop-helix DNA-binding domain"/>
    <property type="match status" value="1"/>
</dbReference>
<accession>A0A8H7QH92</accession>
<keyword evidence="6" id="KW-0547">Nucleotide-binding</keyword>
<dbReference type="GO" id="GO:0008017">
    <property type="term" value="F:microtubule binding"/>
    <property type="evidence" value="ECO:0007669"/>
    <property type="project" value="TreeGrafter"/>
</dbReference>
<dbReference type="FunFam" id="3.40.50.300:FF:000741">
    <property type="entry name" value="Putative mitochondrial dynamin GTPase"/>
    <property type="match status" value="1"/>
</dbReference>
<evidence type="ECO:0000256" key="15">
    <source>
        <dbReference type="ARBA" id="ARBA00023157"/>
    </source>
</evidence>
<dbReference type="GO" id="GO:0005874">
    <property type="term" value="C:microtubule"/>
    <property type="evidence" value="ECO:0007669"/>
    <property type="project" value="TreeGrafter"/>
</dbReference>
<evidence type="ECO:0000256" key="6">
    <source>
        <dbReference type="ARBA" id="ARBA00022741"/>
    </source>
</evidence>
<keyword evidence="12" id="KW-0496">Mitochondrion</keyword>
<comment type="subcellular location">
    <subcellularLocation>
        <location evidence="1">Mitochondrion inner membrane</location>
    </subcellularLocation>
    <subcellularLocation>
        <location evidence="2">Mitochondrion intermembrane space</location>
    </subcellularLocation>
</comment>
<feature type="compositionally biased region" description="Acidic residues" evidence="17">
    <location>
        <begin position="111"/>
        <end position="123"/>
    </location>
</feature>
<keyword evidence="15" id="KW-1015">Disulfide bond</keyword>
<keyword evidence="5" id="KW-0479">Metal-binding</keyword>
<dbReference type="GO" id="GO:0003924">
    <property type="term" value="F:GTPase activity"/>
    <property type="evidence" value="ECO:0007669"/>
    <property type="project" value="InterPro"/>
</dbReference>
<proteinExistence type="predicted"/>
<dbReference type="InterPro" id="IPR020850">
    <property type="entry name" value="GED_dom"/>
</dbReference>
<evidence type="ECO:0000256" key="2">
    <source>
        <dbReference type="ARBA" id="ARBA00004569"/>
    </source>
</evidence>
<evidence type="ECO:0000256" key="8">
    <source>
        <dbReference type="ARBA" id="ARBA00022801"/>
    </source>
</evidence>
<dbReference type="PRINTS" id="PR00195">
    <property type="entry name" value="DYNAMIN"/>
</dbReference>
<dbReference type="Gene3D" id="3.40.50.300">
    <property type="entry name" value="P-loop containing nucleotide triphosphate hydrolases"/>
    <property type="match status" value="1"/>
</dbReference>
<dbReference type="InterPro" id="IPR022812">
    <property type="entry name" value="Dynamin"/>
</dbReference>